<accession>A0AAJ3FYY1</accession>
<dbReference type="RefSeq" id="WP_175360281.1">
    <property type="nucleotide sequence ID" value="NZ_JABFMS010000019.1"/>
</dbReference>
<dbReference type="AlphaFoldDB" id="A0AAJ3FYY1"/>
<dbReference type="Gene3D" id="3.20.20.140">
    <property type="entry name" value="Metal-dependent hydrolases"/>
    <property type="match status" value="1"/>
</dbReference>
<comment type="caution">
    <text evidence="1">The sequence shown here is derived from an EMBL/GenBank/DDBJ whole genome shotgun (WGS) entry which is preliminary data.</text>
</comment>
<dbReference type="Gene3D" id="3.40.50.300">
    <property type="entry name" value="P-loop containing nucleotide triphosphate hydrolases"/>
    <property type="match status" value="1"/>
</dbReference>
<proteinExistence type="predicted"/>
<evidence type="ECO:0000313" key="1">
    <source>
        <dbReference type="EMBL" id="NUT81833.1"/>
    </source>
</evidence>
<gene>
    <name evidence="1" type="ORF">HNO85_12885</name>
</gene>
<name>A0AAJ3FYY1_9PSED</name>
<organism evidence="1 2">
    <name type="scientific">Pseudomonas brassicacearum</name>
    <dbReference type="NCBI Taxonomy" id="930166"/>
    <lineage>
        <taxon>Bacteria</taxon>
        <taxon>Pseudomonadati</taxon>
        <taxon>Pseudomonadota</taxon>
        <taxon>Gammaproteobacteria</taxon>
        <taxon>Pseudomonadales</taxon>
        <taxon>Pseudomonadaceae</taxon>
        <taxon>Pseudomonas</taxon>
    </lineage>
</organism>
<dbReference type="Proteomes" id="UP000562723">
    <property type="component" value="Unassembled WGS sequence"/>
</dbReference>
<dbReference type="InterPro" id="IPR027417">
    <property type="entry name" value="P-loop_NTPase"/>
</dbReference>
<reference evidence="1 2" key="1">
    <citation type="journal article" date="2020" name="Front. Plant Sci.">
        <title>Isolation of Rhizosphere Bacteria That Improve Quality and Water Stress Tolerance in Greenhouse Ornamentals.</title>
        <authorList>
            <person name="Nordstedt N.P."/>
            <person name="Jones M.L."/>
        </authorList>
    </citation>
    <scope>NUCLEOTIDE SEQUENCE [LARGE SCALE GENOMIC DNA]</scope>
    <source>
        <strain evidence="1 2">C2F7</strain>
    </source>
</reference>
<protein>
    <submittedName>
        <fullName evidence="1">Phosphotransferase</fullName>
    </submittedName>
</protein>
<dbReference type="SUPFAM" id="SSF89550">
    <property type="entry name" value="PHP domain-like"/>
    <property type="match status" value="1"/>
</dbReference>
<dbReference type="SUPFAM" id="SSF52540">
    <property type="entry name" value="P-loop containing nucleoside triphosphate hydrolases"/>
    <property type="match status" value="1"/>
</dbReference>
<evidence type="ECO:0000313" key="2">
    <source>
        <dbReference type="Proteomes" id="UP000562723"/>
    </source>
</evidence>
<dbReference type="EMBL" id="JABFMS010000019">
    <property type="protein sequence ID" value="NUT81833.1"/>
    <property type="molecule type" value="Genomic_DNA"/>
</dbReference>
<sequence length="674" mass="76156">MKKIDLHIHTISTISDAGFTFSLETFKRYVEEASLDAVAVTNHDVFDVDQFREIQGALNTVVFPGIEINVMKGHVLIIGSDSQLDDFEAKAKIVSQKITKIGDFLSVDELISIYGDLDQYLVIPHYDKSPPIRGEALEQLRPYICAGEVDSAKKFVRSIKDDTKPTPVLFSDFRMKADLPRLPTRQTYIDCGEVTLGALKACLRDKAKVSLTESDGNNLWQVLEGGQKMSTGLNVLIGARSSGKTHTLDEVSATVEHTKYIKQFSLVQQSEADYEREFTSEVERRRSVFVDDYLAGLKRVLDDVMNVDLEARERELDQYVETLLKSAEETDRQDAFSKSKLFDEVKFPLGNNKTLTSLIDSVKQIIENIEFRKVIEKHIELVALKSLVVELIELYRDRNFNNQKMKAVNDLIDEIKQGLLLRTSATQVKDIDIYECCIDKKRVERFVEIVNALKQETVIFEESLQGFKIEAIKAPYAGAGEMKSASGTRAAFSGAFLQYSDPYKYLRCLLSNENLARADLYKLFTKISYRILNEDGFEVSGGERSEFRLLQEISDAQNYDMLLIDEPESSFDNLFLKSDVNKILKSISETMPVVVVTHNSTVGASVGADYLLYTKKEIEGGRVLYRLYSGYPTDKILSSVDGRTIKSHEIMMNSLEAGATAYESRRKGYEAIKD</sequence>
<dbReference type="InterPro" id="IPR016195">
    <property type="entry name" value="Pol/histidinol_Pase-like"/>
</dbReference>